<reference evidence="4" key="1">
    <citation type="submission" date="2020-05" db="EMBL/GenBank/DDBJ databases">
        <authorList>
            <person name="Chiriac C."/>
            <person name="Salcher M."/>
            <person name="Ghai R."/>
            <person name="Kavagutti S V."/>
        </authorList>
    </citation>
    <scope>NUCLEOTIDE SEQUENCE</scope>
</reference>
<dbReference type="EMBL" id="CAEZUF010000001">
    <property type="protein sequence ID" value="CAB4582817.1"/>
    <property type="molecule type" value="Genomic_DNA"/>
</dbReference>
<gene>
    <name evidence="2" type="ORF">UFOPK1791_00013</name>
    <name evidence="3" type="ORF">UFOPK2312_00169</name>
    <name evidence="4" type="ORF">UFOPK2802_00035</name>
    <name evidence="5" type="ORF">UFOPK2982_00072</name>
    <name evidence="6" type="ORF">UFOPK3083_00213</name>
    <name evidence="7" type="ORF">UFOPK3948_00034</name>
    <name evidence="8" type="ORF">UFOPK4113_00180</name>
    <name evidence="9" type="ORF">UFOPK4355_00333</name>
</gene>
<feature type="transmembrane region" description="Helical" evidence="1">
    <location>
        <begin position="295"/>
        <end position="314"/>
    </location>
</feature>
<dbReference type="PANTHER" id="PTHR43685">
    <property type="entry name" value="GLYCOSYLTRANSFERASE"/>
    <property type="match status" value="1"/>
</dbReference>
<feature type="transmembrane region" description="Helical" evidence="1">
    <location>
        <begin position="724"/>
        <end position="742"/>
    </location>
</feature>
<evidence type="ECO:0000313" key="7">
    <source>
        <dbReference type="EMBL" id="CAB4970193.1"/>
    </source>
</evidence>
<feature type="transmembrane region" description="Helical" evidence="1">
    <location>
        <begin position="997"/>
        <end position="1014"/>
    </location>
</feature>
<name>A0A6J6SFD6_9ZZZZ</name>
<evidence type="ECO:0000313" key="5">
    <source>
        <dbReference type="EMBL" id="CAB4783208.1"/>
    </source>
</evidence>
<dbReference type="EMBL" id="CAFAAE010000005">
    <property type="protein sequence ID" value="CAB4783208.1"/>
    <property type="molecule type" value="Genomic_DNA"/>
</dbReference>
<evidence type="ECO:0000313" key="8">
    <source>
        <dbReference type="EMBL" id="CAB5008898.1"/>
    </source>
</evidence>
<keyword evidence="1" id="KW-0812">Transmembrane</keyword>
<proteinExistence type="predicted"/>
<keyword evidence="1" id="KW-1133">Transmembrane helix</keyword>
<accession>A0A6J6SFD6</accession>
<feature type="transmembrane region" description="Helical" evidence="1">
    <location>
        <begin position="532"/>
        <end position="549"/>
    </location>
</feature>
<feature type="transmembrane region" description="Helical" evidence="1">
    <location>
        <begin position="643"/>
        <end position="662"/>
    </location>
</feature>
<dbReference type="Pfam" id="PF13641">
    <property type="entry name" value="Glyco_tranf_2_3"/>
    <property type="match status" value="1"/>
</dbReference>
<dbReference type="EMBL" id="CAEZYX010000002">
    <property type="protein sequence ID" value="CAB4733287.1"/>
    <property type="molecule type" value="Genomic_DNA"/>
</dbReference>
<protein>
    <submittedName>
        <fullName evidence="4">Unannotated protein</fullName>
    </submittedName>
</protein>
<dbReference type="EMBL" id="CAFBQT010000025">
    <property type="protein sequence ID" value="CAB5061213.1"/>
    <property type="molecule type" value="Genomic_DNA"/>
</dbReference>
<organism evidence="4">
    <name type="scientific">freshwater metagenome</name>
    <dbReference type="NCBI Taxonomy" id="449393"/>
    <lineage>
        <taxon>unclassified sequences</taxon>
        <taxon>metagenomes</taxon>
        <taxon>ecological metagenomes</taxon>
    </lineage>
</organism>
<dbReference type="InterPro" id="IPR050834">
    <property type="entry name" value="Glycosyltransf_2"/>
</dbReference>
<feature type="transmembrane region" description="Helical" evidence="1">
    <location>
        <begin position="608"/>
        <end position="631"/>
    </location>
</feature>
<evidence type="ECO:0000313" key="9">
    <source>
        <dbReference type="EMBL" id="CAB5061213.1"/>
    </source>
</evidence>
<dbReference type="EMBL" id="CAEZWY010000009">
    <property type="protein sequence ID" value="CAB4663687.1"/>
    <property type="molecule type" value="Genomic_DNA"/>
</dbReference>
<dbReference type="InterPro" id="IPR029044">
    <property type="entry name" value="Nucleotide-diphossugar_trans"/>
</dbReference>
<feature type="transmembrane region" description="Helical" evidence="1">
    <location>
        <begin position="762"/>
        <end position="783"/>
    </location>
</feature>
<dbReference type="EMBL" id="CAFAAT010000010">
    <property type="protein sequence ID" value="CAB4798840.1"/>
    <property type="molecule type" value="Genomic_DNA"/>
</dbReference>
<evidence type="ECO:0000256" key="1">
    <source>
        <dbReference type="SAM" id="Phobius"/>
    </source>
</evidence>
<feature type="transmembrane region" description="Helical" evidence="1">
    <location>
        <begin position="478"/>
        <end position="496"/>
    </location>
</feature>
<evidence type="ECO:0000313" key="6">
    <source>
        <dbReference type="EMBL" id="CAB4798840.1"/>
    </source>
</evidence>
<sequence>MASNQDNLNQYVTAVLVSHDGATWIPEVVAALTSQSRKIDRLIAIDTGSKDGSVKQLQGAKITTIAMSRGTGFGDAIDEALRKLPSKDCETVTEWIWLIHDDSAPAKTALAELLDAITDRPSVAIAGPKIKGWHDRNHLLEIGVSIAGNGARWTGLEYREQDQGQRDGIKEELAVSTAGALIRRDVYEELGGLDPNLSLFRDDVDFGWRANVAGHSVISVSNAVIFHAEAAASERRSVDVSEAFLHRPLLLDRRNAAYVILANSSNWLIPILGIQLFASALARAIGYLFAKLPGYAADEIAAVGLLIIKPNLIFQARKNRKTTRLLSPRTVARFVPPRGSQLRLAIERARAAISRFGESRKTIEERSELTLPTIDLGNEDSEAEDNSPQQFLKIRAILKRPIYPLTFLILILTLVASRNRLGSLAGGALSTAPASAFDLFKKYIDSWHSIGLGSSSSSPPWIFLVAFSSILLLGNVKLFIALLFIVAVPMALVFLYRLARKITESRTIAFMAAMLYAFSPPLLGAINTGSFGTLFVALLAPFFFTTLLSRRDLRSHSWEKLAAFVLFDSFILVFAPSAFLAIFFWQLIRSLPEIISLLKVAKNKSEVFQVYIDLGLKLKFLVITPLLLTLPWSLNLIRNPSRFLLAPGIPVPGGSALSTLLTNPGGSSGLPFWIVSPVLAFAVIALFSTKSREYGELSIFLIGFALFTNGFLITGNGISLHFHTWSGSILILATLSAIFAGINLSDSHIPRLSISHFNFRHILVFMISFLSVAYLSLATSWWVTSGANSAVNSHHISPLPAFLSAGGQTDERYKTLVLEKDNEALNFFVARDASVELGDADISFTSNYLFNDAVRDLVNGSGVTSSKYLGEIGIKFVFMANPVDNEVVRTIDGIGGFTRLSATRDGISWKISDARNRISYLSTSDGLIGMVSGTVGTQSTVPGAGTVTIGENFDGRWKLLLNGAPMKLIENQTGLPSFNVTGAGDVIIYHDGTSRRAWISLQAILVIFIIVLATPGRRRKREFADEELS</sequence>
<evidence type="ECO:0000313" key="2">
    <source>
        <dbReference type="EMBL" id="CAB4582817.1"/>
    </source>
</evidence>
<evidence type="ECO:0000313" key="3">
    <source>
        <dbReference type="EMBL" id="CAB4663687.1"/>
    </source>
</evidence>
<dbReference type="PANTHER" id="PTHR43685:SF3">
    <property type="entry name" value="SLR2126 PROTEIN"/>
    <property type="match status" value="1"/>
</dbReference>
<keyword evidence="1" id="KW-0472">Membrane</keyword>
<feature type="transmembrane region" description="Helical" evidence="1">
    <location>
        <begin position="699"/>
        <end position="718"/>
    </location>
</feature>
<evidence type="ECO:0000313" key="4">
    <source>
        <dbReference type="EMBL" id="CAB4733287.1"/>
    </source>
</evidence>
<dbReference type="EMBL" id="CAFBPL010000009">
    <property type="protein sequence ID" value="CAB5008898.1"/>
    <property type="molecule type" value="Genomic_DNA"/>
</dbReference>
<dbReference type="Gene3D" id="3.90.550.10">
    <property type="entry name" value="Spore Coat Polysaccharide Biosynthesis Protein SpsA, Chain A"/>
    <property type="match status" value="1"/>
</dbReference>
<dbReference type="SUPFAM" id="SSF53448">
    <property type="entry name" value="Nucleotide-diphospho-sugar transferases"/>
    <property type="match status" value="1"/>
</dbReference>
<dbReference type="AlphaFoldDB" id="A0A6J6SFD6"/>
<dbReference type="EMBL" id="CAFBOI010000002">
    <property type="protein sequence ID" value="CAB4970193.1"/>
    <property type="molecule type" value="Genomic_DNA"/>
</dbReference>
<feature type="transmembrane region" description="Helical" evidence="1">
    <location>
        <begin position="508"/>
        <end position="526"/>
    </location>
</feature>
<feature type="transmembrane region" description="Helical" evidence="1">
    <location>
        <begin position="668"/>
        <end position="687"/>
    </location>
</feature>
<feature type="transmembrane region" description="Helical" evidence="1">
    <location>
        <begin position="561"/>
        <end position="588"/>
    </location>
</feature>
<feature type="transmembrane region" description="Helical" evidence="1">
    <location>
        <begin position="401"/>
        <end position="417"/>
    </location>
</feature>